<evidence type="ECO:0000313" key="1">
    <source>
        <dbReference type="EMBL" id="CAI9603414.1"/>
    </source>
</evidence>
<protein>
    <submittedName>
        <fullName evidence="1">Uncharacterized protein</fullName>
    </submittedName>
</protein>
<reference evidence="1" key="1">
    <citation type="submission" date="2023-05" db="EMBL/GenBank/DDBJ databases">
        <authorList>
            <person name="Stuckert A."/>
        </authorList>
    </citation>
    <scope>NUCLEOTIDE SEQUENCE</scope>
</reference>
<accession>A0ABN9G2H0</accession>
<proteinExistence type="predicted"/>
<dbReference type="Proteomes" id="UP001162483">
    <property type="component" value="Unassembled WGS sequence"/>
</dbReference>
<comment type="caution">
    <text evidence="1">The sequence shown here is derived from an EMBL/GenBank/DDBJ whole genome shotgun (WGS) entry which is preliminary data.</text>
</comment>
<gene>
    <name evidence="1" type="ORF">SPARVUS_LOCUS13303585</name>
</gene>
<keyword evidence="2" id="KW-1185">Reference proteome</keyword>
<name>A0ABN9G2H0_9NEOB</name>
<dbReference type="EMBL" id="CATNWA010017837">
    <property type="protein sequence ID" value="CAI9603414.1"/>
    <property type="molecule type" value="Genomic_DNA"/>
</dbReference>
<evidence type="ECO:0000313" key="2">
    <source>
        <dbReference type="Proteomes" id="UP001162483"/>
    </source>
</evidence>
<sequence length="71" mass="7735">MTERGQRMLKSTVCRSLQLSGSIAKDVQTSCGFQISTTVHRELPEMGFYSQAAASKLYIKCNESVGCSGVK</sequence>
<organism evidence="1 2">
    <name type="scientific">Staurois parvus</name>
    <dbReference type="NCBI Taxonomy" id="386267"/>
    <lineage>
        <taxon>Eukaryota</taxon>
        <taxon>Metazoa</taxon>
        <taxon>Chordata</taxon>
        <taxon>Craniata</taxon>
        <taxon>Vertebrata</taxon>
        <taxon>Euteleostomi</taxon>
        <taxon>Amphibia</taxon>
        <taxon>Batrachia</taxon>
        <taxon>Anura</taxon>
        <taxon>Neobatrachia</taxon>
        <taxon>Ranoidea</taxon>
        <taxon>Ranidae</taxon>
        <taxon>Staurois</taxon>
    </lineage>
</organism>